<dbReference type="EMBL" id="QTSX02004996">
    <property type="protein sequence ID" value="KAJ9062644.1"/>
    <property type="molecule type" value="Genomic_DNA"/>
</dbReference>
<gene>
    <name evidence="1" type="ORF">DSO57_1008410</name>
</gene>
<name>A0ACC2SJS7_9FUNG</name>
<reference evidence="1" key="1">
    <citation type="submission" date="2022-04" db="EMBL/GenBank/DDBJ databases">
        <title>Genome of the entomopathogenic fungus Entomophthora muscae.</title>
        <authorList>
            <person name="Elya C."/>
            <person name="Lovett B.R."/>
            <person name="Lee E."/>
            <person name="Macias A.M."/>
            <person name="Hajek A.E."/>
            <person name="De Bivort B.L."/>
            <person name="Kasson M.T."/>
            <person name="De Fine Licht H.H."/>
            <person name="Stajich J.E."/>
        </authorList>
    </citation>
    <scope>NUCLEOTIDE SEQUENCE</scope>
    <source>
        <strain evidence="1">Berkeley</strain>
    </source>
</reference>
<keyword evidence="2" id="KW-1185">Reference proteome</keyword>
<evidence type="ECO:0000313" key="2">
    <source>
        <dbReference type="Proteomes" id="UP001165960"/>
    </source>
</evidence>
<sequence>MYGQEHYAFRWVYANGGDIPENAIVGGCENDGTPLFVARHSYGGSLVIGKAAPHLNGMNFSFGGDEHHTHEYEVLVGDVRKVRWVPYSGRLTHCGYTPLRAGHEPNGQELFIAKARRGPGEVVGKVSTDMTNGMVYAYAGEEHSVEYNETYYVLCIN</sequence>
<protein>
    <submittedName>
        <fullName evidence="1">Uncharacterized protein</fullName>
    </submittedName>
</protein>
<comment type="caution">
    <text evidence="1">The sequence shown here is derived from an EMBL/GenBank/DDBJ whole genome shotgun (WGS) entry which is preliminary data.</text>
</comment>
<accession>A0ACC2SJS7</accession>
<dbReference type="Proteomes" id="UP001165960">
    <property type="component" value="Unassembled WGS sequence"/>
</dbReference>
<evidence type="ECO:0000313" key="1">
    <source>
        <dbReference type="EMBL" id="KAJ9062644.1"/>
    </source>
</evidence>
<organism evidence="1 2">
    <name type="scientific">Entomophthora muscae</name>
    <dbReference type="NCBI Taxonomy" id="34485"/>
    <lineage>
        <taxon>Eukaryota</taxon>
        <taxon>Fungi</taxon>
        <taxon>Fungi incertae sedis</taxon>
        <taxon>Zoopagomycota</taxon>
        <taxon>Entomophthoromycotina</taxon>
        <taxon>Entomophthoromycetes</taxon>
        <taxon>Entomophthorales</taxon>
        <taxon>Entomophthoraceae</taxon>
        <taxon>Entomophthora</taxon>
    </lineage>
</organism>
<proteinExistence type="predicted"/>